<sequence length="226" mass="25466">MAAISGALGSLLKLVFDTVNSYGLAIIIFTVLVKLALYPLTRAQTKSMKEMQQVQPKIKQIQEKYKDNQQVAQQKVMEIYKEHKINPAAGCLPLVIQFPILIGLFNALKDPAKYVFKSEEAYNAINTSFAWLSNLSDPDVIMVGGLDLPWILPILAAITTYLASAMMNAKQSAGKKDTTQLMMLYFFPLMILWWGRSFPAGLTLYWVVSNVFQIAQQYFIMKPDKN</sequence>
<dbReference type="InterPro" id="IPR001708">
    <property type="entry name" value="YidC/ALB3/OXA1/COX18"/>
</dbReference>
<evidence type="ECO:0000256" key="6">
    <source>
        <dbReference type="ARBA" id="ARBA00022989"/>
    </source>
</evidence>
<dbReference type="AlphaFoldDB" id="A0A069RHU9"/>
<evidence type="ECO:0000256" key="7">
    <source>
        <dbReference type="ARBA" id="ARBA00023136"/>
    </source>
</evidence>
<feature type="domain" description="Membrane insertase YidC/Oxa/ALB C-terminal" evidence="11">
    <location>
        <begin position="22"/>
        <end position="222"/>
    </location>
</feature>
<dbReference type="GO" id="GO:0015031">
    <property type="term" value="P:protein transport"/>
    <property type="evidence" value="ECO:0007669"/>
    <property type="project" value="UniProtKB-KW"/>
</dbReference>
<dbReference type="Pfam" id="PF02096">
    <property type="entry name" value="60KD_IMP"/>
    <property type="match status" value="1"/>
</dbReference>
<name>A0A069RHU9_PEPLI</name>
<evidence type="ECO:0000256" key="9">
    <source>
        <dbReference type="RuleBase" id="RU003945"/>
    </source>
</evidence>
<dbReference type="OrthoDB" id="9780552at2"/>
<accession>A0A069RHU9</accession>
<dbReference type="PANTHER" id="PTHR12428">
    <property type="entry name" value="OXA1"/>
    <property type="match status" value="1"/>
</dbReference>
<feature type="transmembrane region" description="Helical" evidence="10">
    <location>
        <begin position="181"/>
        <end position="198"/>
    </location>
</feature>
<dbReference type="EMBL" id="JJMM01000004">
    <property type="protein sequence ID" value="KDR96378.1"/>
    <property type="molecule type" value="Genomic_DNA"/>
</dbReference>
<keyword evidence="7 10" id="KW-0472">Membrane</keyword>
<keyword evidence="6 10" id="KW-1133">Transmembrane helix</keyword>
<reference evidence="12 13" key="1">
    <citation type="submission" date="2014-03" db="EMBL/GenBank/DDBJ databases">
        <title>Genome sequence of Clostridium litorale W6, DSM 5388.</title>
        <authorList>
            <person name="Poehlein A."/>
            <person name="Jagirdar A."/>
            <person name="Khonsari B."/>
            <person name="Chibani C.M."/>
            <person name="Gutierrez Gutierrez D.A."/>
            <person name="Davydova E."/>
            <person name="Alghaithi H.S."/>
            <person name="Nair K.P."/>
            <person name="Dhamotharan K."/>
            <person name="Chandran L."/>
            <person name="G W."/>
            <person name="Daniel R."/>
        </authorList>
    </citation>
    <scope>NUCLEOTIDE SEQUENCE [LARGE SCALE GENOMIC DNA]</scope>
    <source>
        <strain evidence="12 13">W6</strain>
    </source>
</reference>
<keyword evidence="3" id="KW-1003">Cell membrane</keyword>
<dbReference type="NCBIfam" id="TIGR03592">
    <property type="entry name" value="yidC_oxa1_cterm"/>
    <property type="match status" value="1"/>
</dbReference>
<dbReference type="InterPro" id="IPR047196">
    <property type="entry name" value="YidC_ALB_C"/>
</dbReference>
<feature type="transmembrane region" description="Helical" evidence="10">
    <location>
        <begin position="150"/>
        <end position="169"/>
    </location>
</feature>
<keyword evidence="8" id="KW-0143">Chaperone</keyword>
<organism evidence="12 13">
    <name type="scientific">Peptoclostridium litorale DSM 5388</name>
    <dbReference type="NCBI Taxonomy" id="1121324"/>
    <lineage>
        <taxon>Bacteria</taxon>
        <taxon>Bacillati</taxon>
        <taxon>Bacillota</taxon>
        <taxon>Clostridia</taxon>
        <taxon>Peptostreptococcales</taxon>
        <taxon>Peptoclostridiaceae</taxon>
        <taxon>Peptoclostridium</taxon>
    </lineage>
</organism>
<dbReference type="CDD" id="cd20070">
    <property type="entry name" value="5TM_YidC_Alb3"/>
    <property type="match status" value="1"/>
</dbReference>
<protein>
    <submittedName>
        <fullName evidence="12">60 kDa inner membrane insertion protein</fullName>
    </submittedName>
</protein>
<evidence type="ECO:0000313" key="13">
    <source>
        <dbReference type="Proteomes" id="UP000027946"/>
    </source>
</evidence>
<gene>
    <name evidence="12" type="ORF">CLIT_4c02160</name>
</gene>
<keyword evidence="5" id="KW-0653">Protein transport</keyword>
<dbReference type="Proteomes" id="UP000027946">
    <property type="component" value="Unassembled WGS sequence"/>
</dbReference>
<comment type="caution">
    <text evidence="12">The sequence shown here is derived from an EMBL/GenBank/DDBJ whole genome shotgun (WGS) entry which is preliminary data.</text>
</comment>
<dbReference type="GO" id="GO:0051205">
    <property type="term" value="P:protein insertion into membrane"/>
    <property type="evidence" value="ECO:0007669"/>
    <property type="project" value="TreeGrafter"/>
</dbReference>
<evidence type="ECO:0000256" key="4">
    <source>
        <dbReference type="ARBA" id="ARBA00022692"/>
    </source>
</evidence>
<proteinExistence type="inferred from homology"/>
<keyword evidence="2" id="KW-0813">Transport</keyword>
<dbReference type="GO" id="GO:0032977">
    <property type="term" value="F:membrane insertase activity"/>
    <property type="evidence" value="ECO:0007669"/>
    <property type="project" value="InterPro"/>
</dbReference>
<dbReference type="RefSeq" id="WP_038262287.1">
    <property type="nucleotide sequence ID" value="NZ_FSRH01000013.1"/>
</dbReference>
<keyword evidence="4 9" id="KW-0812">Transmembrane</keyword>
<comment type="similarity">
    <text evidence="9">Belongs to the OXA1/ALB3/YidC family.</text>
</comment>
<dbReference type="STRING" id="1121324.CLIT_4c02160"/>
<evidence type="ECO:0000256" key="2">
    <source>
        <dbReference type="ARBA" id="ARBA00022448"/>
    </source>
</evidence>
<evidence type="ECO:0000313" key="12">
    <source>
        <dbReference type="EMBL" id="KDR96378.1"/>
    </source>
</evidence>
<evidence type="ECO:0000256" key="8">
    <source>
        <dbReference type="ARBA" id="ARBA00023186"/>
    </source>
</evidence>
<evidence type="ECO:0000256" key="5">
    <source>
        <dbReference type="ARBA" id="ARBA00022927"/>
    </source>
</evidence>
<dbReference type="InterPro" id="IPR028055">
    <property type="entry name" value="YidC/Oxa/ALB_C"/>
</dbReference>
<dbReference type="GO" id="GO:0005886">
    <property type="term" value="C:plasma membrane"/>
    <property type="evidence" value="ECO:0007669"/>
    <property type="project" value="UniProtKB-SubCell"/>
</dbReference>
<keyword evidence="13" id="KW-1185">Reference proteome</keyword>
<dbReference type="PANTHER" id="PTHR12428:SF65">
    <property type="entry name" value="CYTOCHROME C OXIDASE ASSEMBLY PROTEIN COX18, MITOCHONDRIAL"/>
    <property type="match status" value="1"/>
</dbReference>
<feature type="transmembrane region" description="Helical" evidence="10">
    <location>
        <begin position="85"/>
        <end position="108"/>
    </location>
</feature>
<comment type="subcellular location">
    <subcellularLocation>
        <location evidence="1">Cell membrane</location>
        <topology evidence="1">Multi-pass membrane protein</topology>
    </subcellularLocation>
    <subcellularLocation>
        <location evidence="9">Membrane</location>
        <topology evidence="9">Multi-pass membrane protein</topology>
    </subcellularLocation>
</comment>
<evidence type="ECO:0000256" key="1">
    <source>
        <dbReference type="ARBA" id="ARBA00004651"/>
    </source>
</evidence>
<feature type="transmembrane region" description="Helical" evidence="10">
    <location>
        <begin position="22"/>
        <end position="41"/>
    </location>
</feature>
<evidence type="ECO:0000256" key="10">
    <source>
        <dbReference type="SAM" id="Phobius"/>
    </source>
</evidence>
<dbReference type="eggNOG" id="COG0706">
    <property type="taxonomic scope" value="Bacteria"/>
</dbReference>
<evidence type="ECO:0000259" key="11">
    <source>
        <dbReference type="Pfam" id="PF02096"/>
    </source>
</evidence>
<evidence type="ECO:0000256" key="3">
    <source>
        <dbReference type="ARBA" id="ARBA00022475"/>
    </source>
</evidence>